<proteinExistence type="predicted"/>
<dbReference type="STRING" id="1314781.A0A165BUX4"/>
<sequence length="231" mass="25678">MSTPVPSPNPGGLFIFVELGAETTEAEFHDINEKEHDPPRMALPEFVGATRYRAIDGQKPTWLNLVSISDLSVIGSPPIVAIMEQRSEREAKMSKAFSGLERRVCSLVYDSLSDPSAPKVEAKPGVAVIVGLNTSDPDGLDRWYNEEHLALIRTVPGWVRTRRYKFVDGGLVGFMEGKVIPTFTTVSEFTSEDVLASEELKKAGSTEWRDKVMKDVTFIERRAFKAYKVLA</sequence>
<name>A0A165BUX4_EXIGL</name>
<reference evidence="1 2" key="1">
    <citation type="journal article" date="2016" name="Mol. Biol. Evol.">
        <title>Comparative Genomics of Early-Diverging Mushroom-Forming Fungi Provides Insights into the Origins of Lignocellulose Decay Capabilities.</title>
        <authorList>
            <person name="Nagy L.G."/>
            <person name="Riley R."/>
            <person name="Tritt A."/>
            <person name="Adam C."/>
            <person name="Daum C."/>
            <person name="Floudas D."/>
            <person name="Sun H."/>
            <person name="Yadav J.S."/>
            <person name="Pangilinan J."/>
            <person name="Larsson K.H."/>
            <person name="Matsuura K."/>
            <person name="Barry K."/>
            <person name="Labutti K."/>
            <person name="Kuo R."/>
            <person name="Ohm R.A."/>
            <person name="Bhattacharya S.S."/>
            <person name="Shirouzu T."/>
            <person name="Yoshinaga Y."/>
            <person name="Martin F.M."/>
            <person name="Grigoriev I.V."/>
            <person name="Hibbett D.S."/>
        </authorList>
    </citation>
    <scope>NUCLEOTIDE SEQUENCE [LARGE SCALE GENOMIC DNA]</scope>
    <source>
        <strain evidence="1 2">HHB12029</strain>
    </source>
</reference>
<dbReference type="OrthoDB" id="2851338at2759"/>
<dbReference type="Gene3D" id="3.30.70.100">
    <property type="match status" value="1"/>
</dbReference>
<dbReference type="InterPro" id="IPR011008">
    <property type="entry name" value="Dimeric_a/b-barrel"/>
</dbReference>
<accession>A0A165BUX4</accession>
<dbReference type="AlphaFoldDB" id="A0A165BUX4"/>
<keyword evidence="2" id="KW-1185">Reference proteome</keyword>
<dbReference type="SUPFAM" id="SSF54909">
    <property type="entry name" value="Dimeric alpha+beta barrel"/>
    <property type="match status" value="1"/>
</dbReference>
<evidence type="ECO:0000313" key="1">
    <source>
        <dbReference type="EMBL" id="KZV81283.1"/>
    </source>
</evidence>
<dbReference type="InParanoid" id="A0A165BUX4"/>
<evidence type="ECO:0000313" key="2">
    <source>
        <dbReference type="Proteomes" id="UP000077266"/>
    </source>
</evidence>
<evidence type="ECO:0008006" key="3">
    <source>
        <dbReference type="Google" id="ProtNLM"/>
    </source>
</evidence>
<dbReference type="EMBL" id="KV426403">
    <property type="protein sequence ID" value="KZV81283.1"/>
    <property type="molecule type" value="Genomic_DNA"/>
</dbReference>
<gene>
    <name evidence="1" type="ORF">EXIGLDRAFT_388129</name>
</gene>
<organism evidence="1 2">
    <name type="scientific">Exidia glandulosa HHB12029</name>
    <dbReference type="NCBI Taxonomy" id="1314781"/>
    <lineage>
        <taxon>Eukaryota</taxon>
        <taxon>Fungi</taxon>
        <taxon>Dikarya</taxon>
        <taxon>Basidiomycota</taxon>
        <taxon>Agaricomycotina</taxon>
        <taxon>Agaricomycetes</taxon>
        <taxon>Auriculariales</taxon>
        <taxon>Exidiaceae</taxon>
        <taxon>Exidia</taxon>
    </lineage>
</organism>
<dbReference type="Proteomes" id="UP000077266">
    <property type="component" value="Unassembled WGS sequence"/>
</dbReference>
<protein>
    <recommendedName>
        <fullName evidence="3">EthD domain-containing protein</fullName>
    </recommendedName>
</protein>